<protein>
    <recommendedName>
        <fullName evidence="3">Ribosome recycling factor</fullName>
    </recommendedName>
</protein>
<dbReference type="AlphaFoldDB" id="A0A7X0NIA4"/>
<accession>A0A7X0NIA4</accession>
<keyword evidence="2" id="KW-1185">Reference proteome</keyword>
<dbReference type="EMBL" id="JACHHU010000021">
    <property type="protein sequence ID" value="MBB6543925.1"/>
    <property type="molecule type" value="Genomic_DNA"/>
</dbReference>
<name>A0A7X0NIA4_9GAMM</name>
<evidence type="ECO:0000313" key="1">
    <source>
        <dbReference type="EMBL" id="MBB6543925.1"/>
    </source>
</evidence>
<gene>
    <name evidence="1" type="ORF">HNQ55_002449</name>
</gene>
<comment type="caution">
    <text evidence="1">The sequence shown here is derived from an EMBL/GenBank/DDBJ whole genome shotgun (WGS) entry which is preliminary data.</text>
</comment>
<reference evidence="1 2" key="1">
    <citation type="submission" date="2020-08" db="EMBL/GenBank/DDBJ databases">
        <title>Genomic Encyclopedia of Type Strains, Phase IV (KMG-IV): sequencing the most valuable type-strain genomes for metagenomic binning, comparative biology and taxonomic classification.</title>
        <authorList>
            <person name="Goeker M."/>
        </authorList>
    </citation>
    <scope>NUCLEOTIDE SEQUENCE [LARGE SCALE GENOMIC DNA]</scope>
    <source>
        <strain evidence="1 2">DSM 26287</strain>
    </source>
</reference>
<dbReference type="Pfam" id="PF12614">
    <property type="entry name" value="RRF_GI"/>
    <property type="match status" value="1"/>
</dbReference>
<evidence type="ECO:0000313" key="2">
    <source>
        <dbReference type="Proteomes" id="UP000537141"/>
    </source>
</evidence>
<dbReference type="Proteomes" id="UP000537141">
    <property type="component" value="Unassembled WGS sequence"/>
</dbReference>
<dbReference type="RefSeq" id="WP_184424696.1">
    <property type="nucleotide sequence ID" value="NZ_AP027362.1"/>
</dbReference>
<proteinExistence type="predicted"/>
<dbReference type="InterPro" id="IPR022253">
    <property type="entry name" value="Ribosome_recyc_fac_bac"/>
</dbReference>
<sequence>MAKTEQIILPSFLRRVLKAYALKAIIRAQGCELSRIGRSRNWQLKATHEQISRVIELIEEANEDSWLWLAKHLKACRQTLTHQHLLAIARKRSNITINELMALTDCTVAQARKVLDELEWQDE</sequence>
<evidence type="ECO:0008006" key="3">
    <source>
        <dbReference type="Google" id="ProtNLM"/>
    </source>
</evidence>
<organism evidence="1 2">
    <name type="scientific">Thalassotalea piscium</name>
    <dbReference type="NCBI Taxonomy" id="1230533"/>
    <lineage>
        <taxon>Bacteria</taxon>
        <taxon>Pseudomonadati</taxon>
        <taxon>Pseudomonadota</taxon>
        <taxon>Gammaproteobacteria</taxon>
        <taxon>Alteromonadales</taxon>
        <taxon>Colwelliaceae</taxon>
        <taxon>Thalassotalea</taxon>
    </lineage>
</organism>